<reference evidence="2" key="1">
    <citation type="submission" date="2020-02" db="EMBL/GenBank/DDBJ databases">
        <authorList>
            <person name="Meier V. D."/>
        </authorList>
    </citation>
    <scope>NUCLEOTIDE SEQUENCE</scope>
    <source>
        <strain evidence="2">AVDCRST_MAG30</strain>
    </source>
</reference>
<dbReference type="EMBL" id="CADCVS010000246">
    <property type="protein sequence ID" value="CAA9499973.1"/>
    <property type="molecule type" value="Genomic_DNA"/>
</dbReference>
<dbReference type="AlphaFoldDB" id="A0A6J4SM54"/>
<name>A0A6J4SM54_9ACTN</name>
<evidence type="ECO:0008006" key="3">
    <source>
        <dbReference type="Google" id="ProtNLM"/>
    </source>
</evidence>
<keyword evidence="1" id="KW-0732">Signal</keyword>
<proteinExistence type="predicted"/>
<sequence length="122" mass="12203">MAGLRALGLSLAILAGVAVPAPTAAAQEPAGCGAWQGRAVQTGLGRLENLEFDGRGGLLLSVSDGDSLKRLLPDGTSSVFATGIRSPGGLRAVGPHLYANTDNSAQSAVASSTAGTIERFDL</sequence>
<organism evidence="2">
    <name type="scientific">uncultured Solirubrobacteraceae bacterium</name>
    <dbReference type="NCBI Taxonomy" id="1162706"/>
    <lineage>
        <taxon>Bacteria</taxon>
        <taxon>Bacillati</taxon>
        <taxon>Actinomycetota</taxon>
        <taxon>Thermoleophilia</taxon>
        <taxon>Solirubrobacterales</taxon>
        <taxon>Solirubrobacteraceae</taxon>
        <taxon>environmental samples</taxon>
    </lineage>
</organism>
<protein>
    <recommendedName>
        <fullName evidence="3">Glucose/Sorbosone dehydrogenase domain-containing protein</fullName>
    </recommendedName>
</protein>
<evidence type="ECO:0000256" key="1">
    <source>
        <dbReference type="SAM" id="SignalP"/>
    </source>
</evidence>
<feature type="signal peptide" evidence="1">
    <location>
        <begin position="1"/>
        <end position="26"/>
    </location>
</feature>
<feature type="non-terminal residue" evidence="2">
    <location>
        <position position="122"/>
    </location>
</feature>
<gene>
    <name evidence="2" type="ORF">AVDCRST_MAG30-1848</name>
</gene>
<feature type="chain" id="PRO_5026890500" description="Glucose/Sorbosone dehydrogenase domain-containing protein" evidence="1">
    <location>
        <begin position="27"/>
        <end position="122"/>
    </location>
</feature>
<evidence type="ECO:0000313" key="2">
    <source>
        <dbReference type="EMBL" id="CAA9499973.1"/>
    </source>
</evidence>
<accession>A0A6J4SM54</accession>